<comment type="caution">
    <text evidence="2">The sequence shown here is derived from an EMBL/GenBank/DDBJ whole genome shotgun (WGS) entry which is preliminary data.</text>
</comment>
<dbReference type="EMBL" id="CABFNQ020001188">
    <property type="protein sequence ID" value="CAH0052156.1"/>
    <property type="molecule type" value="Genomic_DNA"/>
</dbReference>
<proteinExistence type="predicted"/>
<organism evidence="2 3">
    <name type="scientific">Clonostachys rhizophaga</name>
    <dbReference type="NCBI Taxonomy" id="160324"/>
    <lineage>
        <taxon>Eukaryota</taxon>
        <taxon>Fungi</taxon>
        <taxon>Dikarya</taxon>
        <taxon>Ascomycota</taxon>
        <taxon>Pezizomycotina</taxon>
        <taxon>Sordariomycetes</taxon>
        <taxon>Hypocreomycetidae</taxon>
        <taxon>Hypocreales</taxon>
        <taxon>Bionectriaceae</taxon>
        <taxon>Clonostachys</taxon>
    </lineage>
</organism>
<feature type="region of interest" description="Disordered" evidence="1">
    <location>
        <begin position="569"/>
        <end position="594"/>
    </location>
</feature>
<dbReference type="OrthoDB" id="5153231at2759"/>
<protein>
    <submittedName>
        <fullName evidence="2">Uncharacterized protein</fullName>
    </submittedName>
</protein>
<evidence type="ECO:0000256" key="1">
    <source>
        <dbReference type="SAM" id="MobiDB-lite"/>
    </source>
</evidence>
<sequence length="725" mass="83198">MGSSSGGPEFYLGPYFHPNPDRYETLWRHSRTIPWCVMPWCVYCGYEFKISDRILHNDGELQYFYSVINTYVLVCLLTTGCEERSITWVVTRLSLTLSNKPEWEVKCQPQLPAIRNKRRFCACGLSGIPRCEYKYPGAPVCHRACHDILSPAMFGNAYPTVVDYWKVRRPGFKPTTSDSRRRHAFIEEDLVSVLAGCIRKLPAELLYQIAGYGSSAYATTQLRTLMAKQEPRDTVFDLRKDIWAEYVDFEGQTYIRALSNTTLDILDGVFKGTWKLMFSNKQYRSSQTMLIEMSALGIRRIIFTDDSSRPDIEQKPDIWWQAMRFRDGPFVVAETDGVKLRCLTFESERFNRVSAHSSPNVMWPTPAKYDHYQLLSVTSQKTPTPRSHLPRHPRRMDSVDLQSPDILGLSFAVYLNGEGRARGRFIINIHAHLPGESHIFYREIDRKAPGQIICLYIPLEPQEVITEIWAFNEAAMDSVTHANNGLPPPLPELRSSEPSYTNWQLVFKTSKGRFHQIGSARHAQSTRWKLVHSSSQGLKRMFFEHIDDTQLYALSLGFGRSDSGHVAARANETQSQAHPTLDWPHPPHHHHHRHHHHCSSAVLDGVIEVTKCLRILNNGNPSSSEKYTSGLLLRYQDGHVESLGEARLEFTKSCKVLPTDVIRFIFQHYWVKFCTVGPARGNDGPDAEYVEIPMSGTLHWCFHKQEALLRHNEQRISPKIHPMLQ</sequence>
<keyword evidence="3" id="KW-1185">Reference proteome</keyword>
<dbReference type="AlphaFoldDB" id="A0A9N9ZAY2"/>
<dbReference type="Proteomes" id="UP000696573">
    <property type="component" value="Unassembled WGS sequence"/>
</dbReference>
<accession>A0A9N9ZAY2</accession>
<name>A0A9N9ZAY2_9HYPO</name>
<evidence type="ECO:0000313" key="3">
    <source>
        <dbReference type="Proteomes" id="UP000696573"/>
    </source>
</evidence>
<gene>
    <name evidence="2" type="ORF">CRHIZ90672A_00017826</name>
</gene>
<reference evidence="2" key="1">
    <citation type="submission" date="2021-10" db="EMBL/GenBank/DDBJ databases">
        <authorList>
            <person name="Piombo E."/>
        </authorList>
    </citation>
    <scope>NUCLEOTIDE SEQUENCE</scope>
</reference>
<evidence type="ECO:0000313" key="2">
    <source>
        <dbReference type="EMBL" id="CAH0052156.1"/>
    </source>
</evidence>